<feature type="transmembrane region" description="Helical" evidence="8">
    <location>
        <begin position="93"/>
        <end position="109"/>
    </location>
</feature>
<feature type="transmembrane region" description="Helical" evidence="8">
    <location>
        <begin position="140"/>
        <end position="159"/>
    </location>
</feature>
<evidence type="ECO:0000256" key="1">
    <source>
        <dbReference type="ARBA" id="ARBA00004141"/>
    </source>
</evidence>
<dbReference type="InterPro" id="IPR022764">
    <property type="entry name" value="Peptidase_S54_rhomboid_dom"/>
</dbReference>
<dbReference type="PANTHER" id="PTHR43066">
    <property type="entry name" value="RHOMBOID-RELATED PROTEIN"/>
    <property type="match status" value="1"/>
</dbReference>
<feature type="transmembrane region" description="Helical" evidence="8">
    <location>
        <begin position="115"/>
        <end position="133"/>
    </location>
</feature>
<evidence type="ECO:0000256" key="4">
    <source>
        <dbReference type="ARBA" id="ARBA00022692"/>
    </source>
</evidence>
<sequence length="233" mass="27362">MIKDQQNFRFAPTTILYPFFFVLSLWFVYWAQVRFGYDLTNYGILPRKISGLRGILCSPFLHGSVKHLYNNSFPLLILGCILLYFYEKQSTKVIIYGTLLTGFLTWLTGREAYHIGASGIIYMLTSFIFFKGIFTRYYRLIALSLLVVFLYGGLLWYLFPIDNEISWEGHLSGFISGFILAVLIRDNLPKPVRYSWEKEDYDENADPFLKHFDQNGNFIEFPEEEPRDPEKEK</sequence>
<comment type="similarity">
    <text evidence="2">Belongs to the peptidase S54 family.</text>
</comment>
<name>A0A1K1RMG5_9FLAO</name>
<dbReference type="RefSeq" id="WP_072319004.1">
    <property type="nucleotide sequence ID" value="NZ_FPJE01000029.1"/>
</dbReference>
<feature type="domain" description="Peptidase S54 rhomboid" evidence="9">
    <location>
        <begin position="55"/>
        <end position="185"/>
    </location>
</feature>
<feature type="transmembrane region" description="Helical" evidence="8">
    <location>
        <begin position="165"/>
        <end position="184"/>
    </location>
</feature>
<dbReference type="PANTHER" id="PTHR43066:SF1">
    <property type="entry name" value="RHOMBOID PROTEIN 2"/>
    <property type="match status" value="1"/>
</dbReference>
<dbReference type="GO" id="GO:0006508">
    <property type="term" value="P:proteolysis"/>
    <property type="evidence" value="ECO:0007669"/>
    <property type="project" value="UniProtKB-KW"/>
</dbReference>
<dbReference type="Pfam" id="PF01694">
    <property type="entry name" value="Rhomboid"/>
    <property type="match status" value="1"/>
</dbReference>
<reference evidence="10 11" key="1">
    <citation type="submission" date="2016-11" db="EMBL/GenBank/DDBJ databases">
        <authorList>
            <person name="Jaros S."/>
            <person name="Januszkiewicz K."/>
            <person name="Wedrychowicz H."/>
        </authorList>
    </citation>
    <scope>NUCLEOTIDE SEQUENCE [LARGE SCALE GENOMIC DNA]</scope>
    <source>
        <strain evidence="10 11">CGMCC 1.12145</strain>
    </source>
</reference>
<keyword evidence="3 10" id="KW-0645">Protease</keyword>
<accession>A0A1K1RMG5</accession>
<protein>
    <submittedName>
        <fullName evidence="10">Membrane associated serine protease, rhomboid family</fullName>
    </submittedName>
</protein>
<evidence type="ECO:0000256" key="7">
    <source>
        <dbReference type="ARBA" id="ARBA00023136"/>
    </source>
</evidence>
<keyword evidence="11" id="KW-1185">Reference proteome</keyword>
<evidence type="ECO:0000256" key="3">
    <source>
        <dbReference type="ARBA" id="ARBA00022670"/>
    </source>
</evidence>
<keyword evidence="6 8" id="KW-1133">Transmembrane helix</keyword>
<evidence type="ECO:0000256" key="6">
    <source>
        <dbReference type="ARBA" id="ARBA00022989"/>
    </source>
</evidence>
<evidence type="ECO:0000256" key="5">
    <source>
        <dbReference type="ARBA" id="ARBA00022801"/>
    </source>
</evidence>
<feature type="transmembrane region" description="Helical" evidence="8">
    <location>
        <begin position="68"/>
        <end position="86"/>
    </location>
</feature>
<proteinExistence type="inferred from homology"/>
<dbReference type="InterPro" id="IPR035952">
    <property type="entry name" value="Rhomboid-like_sf"/>
</dbReference>
<dbReference type="OrthoDB" id="465874at2"/>
<keyword evidence="7 8" id="KW-0472">Membrane</keyword>
<dbReference type="AlphaFoldDB" id="A0A1K1RMG5"/>
<dbReference type="GO" id="GO:0004252">
    <property type="term" value="F:serine-type endopeptidase activity"/>
    <property type="evidence" value="ECO:0007669"/>
    <property type="project" value="InterPro"/>
</dbReference>
<dbReference type="EMBL" id="FPJE01000029">
    <property type="protein sequence ID" value="SFW73214.1"/>
    <property type="molecule type" value="Genomic_DNA"/>
</dbReference>
<dbReference type="SUPFAM" id="SSF144091">
    <property type="entry name" value="Rhomboid-like"/>
    <property type="match status" value="1"/>
</dbReference>
<organism evidence="10 11">
    <name type="scientific">Sinomicrobium oceani</name>
    <dbReference type="NCBI Taxonomy" id="1150368"/>
    <lineage>
        <taxon>Bacteria</taxon>
        <taxon>Pseudomonadati</taxon>
        <taxon>Bacteroidota</taxon>
        <taxon>Flavobacteriia</taxon>
        <taxon>Flavobacteriales</taxon>
        <taxon>Flavobacteriaceae</taxon>
        <taxon>Sinomicrobium</taxon>
    </lineage>
</organism>
<dbReference type="Gene3D" id="1.20.1540.10">
    <property type="entry name" value="Rhomboid-like"/>
    <property type="match status" value="1"/>
</dbReference>
<dbReference type="STRING" id="1150368.SAMN02927921_03774"/>
<dbReference type="Proteomes" id="UP000182248">
    <property type="component" value="Unassembled WGS sequence"/>
</dbReference>
<keyword evidence="4 8" id="KW-0812">Transmembrane</keyword>
<evidence type="ECO:0000259" key="9">
    <source>
        <dbReference type="Pfam" id="PF01694"/>
    </source>
</evidence>
<evidence type="ECO:0000256" key="2">
    <source>
        <dbReference type="ARBA" id="ARBA00009045"/>
    </source>
</evidence>
<dbReference type="GO" id="GO:0016020">
    <property type="term" value="C:membrane"/>
    <property type="evidence" value="ECO:0007669"/>
    <property type="project" value="UniProtKB-SubCell"/>
</dbReference>
<gene>
    <name evidence="10" type="ORF">SAMN02927921_03774</name>
</gene>
<evidence type="ECO:0000256" key="8">
    <source>
        <dbReference type="SAM" id="Phobius"/>
    </source>
</evidence>
<comment type="subcellular location">
    <subcellularLocation>
        <location evidence="1">Membrane</location>
        <topology evidence="1">Multi-pass membrane protein</topology>
    </subcellularLocation>
</comment>
<keyword evidence="5" id="KW-0378">Hydrolase</keyword>
<feature type="transmembrane region" description="Helical" evidence="8">
    <location>
        <begin position="12"/>
        <end position="31"/>
    </location>
</feature>
<evidence type="ECO:0000313" key="11">
    <source>
        <dbReference type="Proteomes" id="UP000182248"/>
    </source>
</evidence>
<evidence type="ECO:0000313" key="10">
    <source>
        <dbReference type="EMBL" id="SFW73214.1"/>
    </source>
</evidence>